<proteinExistence type="predicted"/>
<reference evidence="1 2" key="2">
    <citation type="journal article" date="2001" name="Science">
        <title>Genome sequence of the plant pathogen and biotechnology agent Agrobacterium tumefaciens C58.</title>
        <authorList>
            <person name="Goodner B."/>
            <person name="Hinkle G."/>
            <person name="Gattung S."/>
            <person name="Miller N."/>
            <person name="Blanchard M."/>
            <person name="Qurollo B."/>
            <person name="Goldman B.S."/>
            <person name="Cao Y."/>
            <person name="Askenazi M."/>
            <person name="Halling C."/>
            <person name="Mullin L."/>
            <person name="Houmiel K."/>
            <person name="Gordon J."/>
            <person name="Vaudin M."/>
            <person name="Iartchouk O."/>
            <person name="Epp A."/>
            <person name="Liu F."/>
            <person name="Wollam C."/>
            <person name="Allinger M."/>
            <person name="Doughty D."/>
            <person name="Scott C."/>
            <person name="Lappas C."/>
            <person name="Markelz B."/>
            <person name="Flanagan C."/>
            <person name="Crowell C."/>
            <person name="Gurson J."/>
            <person name="Lomo C."/>
            <person name="Sear C."/>
            <person name="Strub G."/>
            <person name="Cielo C."/>
            <person name="Slater S."/>
        </authorList>
    </citation>
    <scope>NUCLEOTIDE SEQUENCE [LARGE SCALE GENOMIC DNA]</scope>
    <source>
        <strain evidence="2">C58 / ATCC 33970</strain>
    </source>
</reference>
<evidence type="ECO:0000313" key="2">
    <source>
        <dbReference type="Proteomes" id="UP000000813"/>
    </source>
</evidence>
<dbReference type="STRING" id="176299.Atu3030"/>
<dbReference type="DNASU" id="1135045"/>
<dbReference type="EMBL" id="AE007870">
    <property type="protein sequence ID" value="AAK90352.1"/>
    <property type="molecule type" value="Genomic_DNA"/>
</dbReference>
<dbReference type="AlphaFoldDB" id="A9CEK2"/>
<dbReference type="PATRIC" id="fig|176299.10.peg.2871"/>
<name>A9CEK2_AGRFC</name>
<dbReference type="BioCyc" id="AGRO:ATU3030-MONOMER"/>
<evidence type="ECO:0000313" key="1">
    <source>
        <dbReference type="EMBL" id="AAK90352.1"/>
    </source>
</evidence>
<gene>
    <name evidence="1" type="ordered locus">Atu3030</name>
</gene>
<dbReference type="KEGG" id="atu:Atu3030"/>
<dbReference type="Proteomes" id="UP000000813">
    <property type="component" value="Chromosome linear"/>
</dbReference>
<dbReference type="PIR" id="AH2928">
    <property type="entry name" value="AH2928"/>
</dbReference>
<organism evidence="1 2">
    <name type="scientific">Agrobacterium fabrum (strain C58 / ATCC 33970)</name>
    <name type="common">Agrobacterium tumefaciens (strain C58)</name>
    <dbReference type="NCBI Taxonomy" id="176299"/>
    <lineage>
        <taxon>Bacteria</taxon>
        <taxon>Pseudomonadati</taxon>
        <taxon>Pseudomonadota</taxon>
        <taxon>Alphaproteobacteria</taxon>
        <taxon>Hyphomicrobiales</taxon>
        <taxon>Rhizobiaceae</taxon>
        <taxon>Rhizobium/Agrobacterium group</taxon>
        <taxon>Agrobacterium</taxon>
        <taxon>Agrobacterium tumefaciens complex</taxon>
    </lineage>
</organism>
<dbReference type="eggNOG" id="COG4285">
    <property type="taxonomic scope" value="Bacteria"/>
</dbReference>
<keyword evidence="2" id="KW-1185">Reference proteome</keyword>
<protein>
    <submittedName>
        <fullName evidence="1">Uncharacterized protein</fullName>
    </submittedName>
</protein>
<dbReference type="EnsemblBacteria" id="AAK90352">
    <property type="protein sequence ID" value="AAK90352"/>
    <property type="gene ID" value="Atu3030"/>
</dbReference>
<accession>A9CEK2</accession>
<sequence length="128" mass="13717">MAQVRLLGGEAAFTARAWAPTSRADGEKQTVFFQDGPYMSEPKDVRGFKKIATYQNGDIAAARYHFGNGIVVLTGPHPEADGSWFREAVAVCGALVAQGVVAALLGVAAGGETTVRMQRERPQMPEKH</sequence>
<dbReference type="PIR" id="F98353">
    <property type="entry name" value="F98353"/>
</dbReference>
<dbReference type="OrthoDB" id="20888at2"/>
<reference evidence="1 2" key="1">
    <citation type="journal article" date="2001" name="Science">
        <title>The genome of the natural genetic engineer Agrobacterium tumefaciens C58.</title>
        <authorList>
            <person name="Wood D.W."/>
            <person name="Setubal J.C."/>
            <person name="Kaul R."/>
            <person name="Monks D.E."/>
            <person name="Kitajima J.P."/>
            <person name="Okura V.K."/>
            <person name="Zhou Y."/>
            <person name="Chen L."/>
            <person name="Wood G.E."/>
            <person name="Almeida N.F.Jr."/>
            <person name="Woo L."/>
            <person name="Chen Y."/>
            <person name="Paulsen I.T."/>
            <person name="Eisen J.A."/>
            <person name="Karp P.D."/>
            <person name="Bovee D.Sr."/>
            <person name="Chapman P."/>
            <person name="Clendenning J."/>
            <person name="Deatherage G."/>
            <person name="Gillet W."/>
            <person name="Grant C."/>
            <person name="Kutyavin T."/>
            <person name="Levy R."/>
            <person name="Li M.J."/>
            <person name="McClelland E."/>
            <person name="Palmieri A."/>
            <person name="Raymond C."/>
            <person name="Rouse G."/>
            <person name="Saenphimmachak C."/>
            <person name="Wu Z."/>
            <person name="Romero P."/>
            <person name="Gordon D."/>
            <person name="Zhang S."/>
            <person name="Yoo H."/>
            <person name="Tao Y."/>
            <person name="Biddle P."/>
            <person name="Jung M."/>
            <person name="Krespan W."/>
            <person name="Perry M."/>
            <person name="Gordon-Kamm B."/>
            <person name="Liao L."/>
            <person name="Kim S."/>
            <person name="Hendrick C."/>
            <person name="Zhao Z.Y."/>
            <person name="Dolan M."/>
            <person name="Chumley F."/>
            <person name="Tingey S.V."/>
            <person name="Tomb J.F."/>
            <person name="Gordon M.P."/>
            <person name="Olson M.V."/>
            <person name="Nester E.W."/>
        </authorList>
    </citation>
    <scope>NUCLEOTIDE SEQUENCE [LARGE SCALE GENOMIC DNA]</scope>
    <source>
        <strain evidence="2">C58 / ATCC 33970</strain>
    </source>
</reference>
<dbReference type="HOGENOM" id="CLU_1954949_0_0_5"/>